<keyword evidence="1" id="KW-0812">Transmembrane</keyword>
<feature type="transmembrane region" description="Helical" evidence="1">
    <location>
        <begin position="196"/>
        <end position="216"/>
    </location>
</feature>
<dbReference type="Pfam" id="PF14562">
    <property type="entry name" value="Endonuc_BglI"/>
    <property type="match status" value="1"/>
</dbReference>
<dbReference type="GO" id="GO:0004519">
    <property type="term" value="F:endonuclease activity"/>
    <property type="evidence" value="ECO:0007669"/>
    <property type="project" value="UniProtKB-KW"/>
</dbReference>
<evidence type="ECO:0000313" key="3">
    <source>
        <dbReference type="EMBL" id="XCM38940.1"/>
    </source>
</evidence>
<dbReference type="InterPro" id="IPR043121">
    <property type="entry name" value="Restrct_endonuc_II_BglI_sf"/>
</dbReference>
<protein>
    <submittedName>
        <fullName evidence="3">BglI family type II restriction endonuclease</fullName>
        <ecNumber evidence="3">3.1.21.-</ecNumber>
    </submittedName>
</protein>
<dbReference type="GO" id="GO:0016787">
    <property type="term" value="F:hydrolase activity"/>
    <property type="evidence" value="ECO:0007669"/>
    <property type="project" value="UniProtKB-KW"/>
</dbReference>
<organism evidence="3">
    <name type="scientific">Planktothricoides raciborskii GIHE-MW2</name>
    <dbReference type="NCBI Taxonomy" id="2792601"/>
    <lineage>
        <taxon>Bacteria</taxon>
        <taxon>Bacillati</taxon>
        <taxon>Cyanobacteriota</taxon>
        <taxon>Cyanophyceae</taxon>
        <taxon>Oscillatoriophycideae</taxon>
        <taxon>Oscillatoriales</taxon>
        <taxon>Oscillatoriaceae</taxon>
        <taxon>Planktothricoides</taxon>
    </lineage>
</organism>
<dbReference type="AlphaFoldDB" id="A0AAU8JI95"/>
<dbReference type="EMBL" id="CP159837">
    <property type="protein sequence ID" value="XCM38940.1"/>
    <property type="molecule type" value="Genomic_DNA"/>
</dbReference>
<dbReference type="RefSeq" id="WP_054465660.1">
    <property type="nucleotide sequence ID" value="NZ_CP159837.1"/>
</dbReference>
<dbReference type="REBASE" id="844892">
    <property type="entry name" value="Pra2ORF1820P"/>
</dbReference>
<dbReference type="CDD" id="cd22311">
    <property type="entry name" value="BglI-like"/>
    <property type="match status" value="1"/>
</dbReference>
<gene>
    <name evidence="3" type="ORF">ABWT76_001819</name>
</gene>
<accession>A0AAU8JI95</accession>
<keyword evidence="3" id="KW-0378">Hydrolase</keyword>
<dbReference type="InterPro" id="IPR011543">
    <property type="entry name" value="Restrct_endonuc_II_BglI"/>
</dbReference>
<feature type="domain" description="Restriction endonuclease type II BglI" evidence="2">
    <location>
        <begin position="8"/>
        <end position="294"/>
    </location>
</feature>
<dbReference type="Gene3D" id="3.40.600.20">
    <property type="entry name" value="Restriction endonuclease BglI"/>
    <property type="match status" value="1"/>
</dbReference>
<evidence type="ECO:0000259" key="2">
    <source>
        <dbReference type="Pfam" id="PF14562"/>
    </source>
</evidence>
<keyword evidence="3" id="KW-0540">Nuclease</keyword>
<keyword evidence="1" id="KW-1133">Transmembrane helix</keyword>
<proteinExistence type="predicted"/>
<keyword evidence="1" id="KW-0472">Membrane</keyword>
<keyword evidence="3" id="KW-0255">Endonuclease</keyword>
<dbReference type="EC" id="3.1.21.-" evidence="3"/>
<dbReference type="InterPro" id="IPR011335">
    <property type="entry name" value="Restrct_endonuc-II-like"/>
</dbReference>
<dbReference type="SUPFAM" id="SSF52980">
    <property type="entry name" value="Restriction endonuclease-like"/>
    <property type="match status" value="1"/>
</dbReference>
<evidence type="ECO:0000256" key="1">
    <source>
        <dbReference type="SAM" id="Phobius"/>
    </source>
</evidence>
<sequence length="297" mass="34349">MFNKFRNSQYSIYKRARKYFIQNYNQLIDIEKFVSIKFYEIVNNNLQQIVSDFNEASNLYPFWQNYPPDDRGRSPIGDQYPWIEVGEHTIGYKLPRLLEPYFRIRDIGLPSGSDLRLVLTHSEINKLTNSFTDTCWLFLDIKSVGPRDDQNHAVMSPNQISGSGRWDSADSGVVNDVIVAKGKRKSQAFYCSIPPIYILSDGTMIPVIILIVKPVYRMLSLEENSKDGGQPLGRISLATVPNGLLLQENPNYLQQYPNLFFPGKDDRSTNYLKKRCRISFDVLKSIDNWRFKEIVLP</sequence>
<reference evidence="3" key="1">
    <citation type="submission" date="2024-07" db="EMBL/GenBank/DDBJ databases">
        <authorList>
            <person name="Kim Y.J."/>
            <person name="Jeong J.Y."/>
        </authorList>
    </citation>
    <scope>NUCLEOTIDE SEQUENCE</scope>
    <source>
        <strain evidence="3">GIHE-MW2</strain>
    </source>
</reference>
<name>A0AAU8JI95_9CYAN</name>